<comment type="caution">
    <text evidence="1">The sequence shown here is derived from an EMBL/GenBank/DDBJ whole genome shotgun (WGS) entry which is preliminary data.</text>
</comment>
<proteinExistence type="predicted"/>
<protein>
    <submittedName>
        <fullName evidence="1">MSMEG_6728 family protein</fullName>
    </submittedName>
</protein>
<dbReference type="Pfam" id="PF03013">
    <property type="entry name" value="Pyr_excise"/>
    <property type="match status" value="1"/>
</dbReference>
<evidence type="ECO:0000313" key="1">
    <source>
        <dbReference type="EMBL" id="MFC5380001.1"/>
    </source>
</evidence>
<sequence>MQTFLPYPDDRASAAVLDDRRLGKQRVECLQVLRALTYVDYGWRNHPAVRMWRGFVPALVAYSAAVCDEWVARGRADAVKEAVLAFTDGVEPDRERLVADGQVPPWLGLDAVHQSHRSALVRKDPEHYRRWFPDVPDDLPYVWPRASFPRWPLRRGGPDALPLQAALDLVGVDALPDGWDEVLAELGLGRSQTVVGDPDPLPTLGVLAGLVTPGRTVWVSPGDPLPPVSPRPPAVAVVTGSAVSPSIARPPTDADLAQVAREAAAAGDPEFRFLRPHQLGEEDGWADVGLVVVDPGLDALPRLPGGVPVLRLRSSG</sequence>
<name>A0ABW0GND0_9MICO</name>
<dbReference type="NCBIfam" id="NF038085">
    <property type="entry name" value="MSMEG_6728_fam"/>
    <property type="match status" value="1"/>
</dbReference>
<keyword evidence="2" id="KW-1185">Reference proteome</keyword>
<dbReference type="RefSeq" id="WP_340271441.1">
    <property type="nucleotide sequence ID" value="NZ_JBBEOG010000011.1"/>
</dbReference>
<organism evidence="1 2">
    <name type="scientific">Aquipuribacter nitratireducens</name>
    <dbReference type="NCBI Taxonomy" id="650104"/>
    <lineage>
        <taxon>Bacteria</taxon>
        <taxon>Bacillati</taxon>
        <taxon>Actinomycetota</taxon>
        <taxon>Actinomycetes</taxon>
        <taxon>Micrococcales</taxon>
        <taxon>Intrasporangiaceae</taxon>
        <taxon>Aquipuribacter</taxon>
    </lineage>
</organism>
<gene>
    <name evidence="1" type="ORF">ACFPJ6_04280</name>
</gene>
<accession>A0ABW0GND0</accession>
<dbReference type="InterPro" id="IPR004260">
    <property type="entry name" value="Pyr-dimer_DNA_glycosylase"/>
</dbReference>
<dbReference type="Proteomes" id="UP001596122">
    <property type="component" value="Unassembled WGS sequence"/>
</dbReference>
<evidence type="ECO:0000313" key="2">
    <source>
        <dbReference type="Proteomes" id="UP001596122"/>
    </source>
</evidence>
<reference evidence="2" key="1">
    <citation type="journal article" date="2019" name="Int. J. Syst. Evol. Microbiol.">
        <title>The Global Catalogue of Microorganisms (GCM) 10K type strain sequencing project: providing services to taxonomists for standard genome sequencing and annotation.</title>
        <authorList>
            <consortium name="The Broad Institute Genomics Platform"/>
            <consortium name="The Broad Institute Genome Sequencing Center for Infectious Disease"/>
            <person name="Wu L."/>
            <person name="Ma J."/>
        </authorList>
    </citation>
    <scope>NUCLEOTIDE SEQUENCE [LARGE SCALE GENOMIC DNA]</scope>
    <source>
        <strain evidence="2">CCUG 43114</strain>
    </source>
</reference>
<dbReference type="EMBL" id="JBHSLD010000004">
    <property type="protein sequence ID" value="MFC5380001.1"/>
    <property type="molecule type" value="Genomic_DNA"/>
</dbReference>